<dbReference type="InterPro" id="IPR015422">
    <property type="entry name" value="PyrdxlP-dep_Trfase_small"/>
</dbReference>
<protein>
    <recommendedName>
        <fullName evidence="3">cystathionine gamma-lyase</fullName>
        <ecNumber evidence="3">4.4.1.1</ecNumber>
    </recommendedName>
    <alternativeName>
        <fullName evidence="6">Gamma-cystathionase</fullName>
    </alternativeName>
</protein>
<evidence type="ECO:0000256" key="6">
    <source>
        <dbReference type="ARBA" id="ARBA00029853"/>
    </source>
</evidence>
<dbReference type="GO" id="GO:0016846">
    <property type="term" value="F:carbon-sulfur lyase activity"/>
    <property type="evidence" value="ECO:0007669"/>
    <property type="project" value="TreeGrafter"/>
</dbReference>
<keyword evidence="10" id="KW-1185">Reference proteome</keyword>
<dbReference type="Gene3D" id="3.40.640.10">
    <property type="entry name" value="Type I PLP-dependent aspartate aminotransferase-like (Major domain)"/>
    <property type="match status" value="1"/>
</dbReference>
<comment type="pathway">
    <text evidence="2">Amino-acid biosynthesis; L-cysteine biosynthesis; L-cysteine from L-homocysteine and L-serine: step 2/2.</text>
</comment>
<dbReference type="KEGG" id="dfa:DFA_05934"/>
<dbReference type="GO" id="GO:0005737">
    <property type="term" value="C:cytoplasm"/>
    <property type="evidence" value="ECO:0007669"/>
    <property type="project" value="TreeGrafter"/>
</dbReference>
<dbReference type="OMA" id="EHTFVDM"/>
<dbReference type="GeneID" id="14876384"/>
<dbReference type="InterPro" id="IPR000277">
    <property type="entry name" value="Cys/Met-Metab_PyrdxlP-dep_enz"/>
</dbReference>
<dbReference type="GO" id="GO:0019346">
    <property type="term" value="P:transsulfuration"/>
    <property type="evidence" value="ECO:0007669"/>
    <property type="project" value="InterPro"/>
</dbReference>
<evidence type="ECO:0000256" key="5">
    <source>
        <dbReference type="ARBA" id="ARBA00023239"/>
    </source>
</evidence>
<dbReference type="PANTHER" id="PTHR11808:SF80">
    <property type="entry name" value="CYSTATHIONINE GAMMA-LYASE"/>
    <property type="match status" value="1"/>
</dbReference>
<dbReference type="InterPro" id="IPR015424">
    <property type="entry name" value="PyrdxlP-dep_Trfase"/>
</dbReference>
<gene>
    <name evidence="9" type="ORF">DFA_05934</name>
</gene>
<dbReference type="Pfam" id="PF01053">
    <property type="entry name" value="Cys_Met_Meta_PP"/>
    <property type="match status" value="1"/>
</dbReference>
<proteinExistence type="inferred from homology"/>
<dbReference type="STRING" id="1054147.F4PJM4"/>
<evidence type="ECO:0000256" key="3">
    <source>
        <dbReference type="ARBA" id="ARBA00012085"/>
    </source>
</evidence>
<evidence type="ECO:0000256" key="1">
    <source>
        <dbReference type="ARBA" id="ARBA00001933"/>
    </source>
</evidence>
<evidence type="ECO:0000256" key="7">
    <source>
        <dbReference type="PIRSR" id="PIRSR001434-2"/>
    </source>
</evidence>
<dbReference type="RefSeq" id="XP_004361649.1">
    <property type="nucleotide sequence ID" value="XM_004361592.1"/>
</dbReference>
<accession>F4PJM4</accession>
<evidence type="ECO:0000256" key="2">
    <source>
        <dbReference type="ARBA" id="ARBA00005038"/>
    </source>
</evidence>
<evidence type="ECO:0000313" key="10">
    <source>
        <dbReference type="Proteomes" id="UP000007797"/>
    </source>
</evidence>
<dbReference type="Gene3D" id="3.90.1150.10">
    <property type="entry name" value="Aspartate Aminotransferase, domain 1"/>
    <property type="match status" value="1"/>
</dbReference>
<keyword evidence="4 7" id="KW-0663">Pyridoxal phosphate</keyword>
<dbReference type="EMBL" id="GL883007">
    <property type="protein sequence ID" value="EGG23798.1"/>
    <property type="molecule type" value="Genomic_DNA"/>
</dbReference>
<dbReference type="PIRSF" id="PIRSF001434">
    <property type="entry name" value="CGS"/>
    <property type="match status" value="1"/>
</dbReference>
<dbReference type="EC" id="4.4.1.1" evidence="3"/>
<dbReference type="FunFam" id="3.90.1150.10:FF:000008">
    <property type="entry name" value="Cystathionine gamma-synthase"/>
    <property type="match status" value="1"/>
</dbReference>
<name>F4PJM4_CACFS</name>
<reference evidence="10" key="1">
    <citation type="journal article" date="2011" name="Genome Res.">
        <title>Phylogeny-wide analysis of social amoeba genomes highlights ancient origins for complex intercellular communication.</title>
        <authorList>
            <person name="Heidel A.J."/>
            <person name="Lawal H.M."/>
            <person name="Felder M."/>
            <person name="Schilde C."/>
            <person name="Helps N.R."/>
            <person name="Tunggal B."/>
            <person name="Rivero F."/>
            <person name="John U."/>
            <person name="Schleicher M."/>
            <person name="Eichinger L."/>
            <person name="Platzer M."/>
            <person name="Noegel A.A."/>
            <person name="Schaap P."/>
            <person name="Gloeckner G."/>
        </authorList>
    </citation>
    <scope>NUCLEOTIDE SEQUENCE [LARGE SCALE GENOMIC DNA]</scope>
    <source>
        <strain evidence="10">SH3</strain>
    </source>
</reference>
<dbReference type="PANTHER" id="PTHR11808">
    <property type="entry name" value="TRANS-SULFURATION ENZYME FAMILY MEMBER"/>
    <property type="match status" value="1"/>
</dbReference>
<evidence type="ECO:0000256" key="8">
    <source>
        <dbReference type="RuleBase" id="RU362118"/>
    </source>
</evidence>
<sequence>MDNKETYDFDSKCAMHYNIKGPVNSVAPPIYTSSTYYVDSADHGAVLCAQDKPTDGRSEWLYTRWGNPTNEIPERMITQLEGGYATILTSSGMAAITSSILALLKTGDHAVFSVNIYGGTYEFITDLLPKMGISVDIVDPRDINNYASKIKDNTKLLYGETPANPTLILTDIAALAALGKQHGIPTMVDSTFGSVYNQKPITYGIDIVLHSATKYYSGHTDLVAGTITCASADHYKHISHYVRLLGGTPSPFTGYLLQRGIKTLHLRMPRHNENALTIARFLEKHPKIETVHYPGLESHPQHELAKKQMQGGFGGIIAFTVKGGAEAGRKVIESVQLITLAVSLGGVESLIEQASTMTHIMVPKEERERGGIADGLLRFSVGCENVQDLIQDLTNALNQVVV</sequence>
<evidence type="ECO:0000313" key="9">
    <source>
        <dbReference type="EMBL" id="EGG23798.1"/>
    </source>
</evidence>
<dbReference type="AlphaFoldDB" id="F4PJM4"/>
<dbReference type="OrthoDB" id="3512640at2759"/>
<feature type="modified residue" description="N6-(pyridoxal phosphate)lysine" evidence="7">
    <location>
        <position position="214"/>
    </location>
</feature>
<dbReference type="InterPro" id="IPR015421">
    <property type="entry name" value="PyrdxlP-dep_Trfase_major"/>
</dbReference>
<comment type="similarity">
    <text evidence="8">Belongs to the trans-sulfuration enzymes family.</text>
</comment>
<evidence type="ECO:0000256" key="4">
    <source>
        <dbReference type="ARBA" id="ARBA00022898"/>
    </source>
</evidence>
<comment type="cofactor">
    <cofactor evidence="1 8">
        <name>pyridoxal 5'-phosphate</name>
        <dbReference type="ChEBI" id="CHEBI:597326"/>
    </cofactor>
</comment>
<dbReference type="CDD" id="cd00614">
    <property type="entry name" value="CGS_like"/>
    <property type="match status" value="1"/>
</dbReference>
<dbReference type="SUPFAM" id="SSF53383">
    <property type="entry name" value="PLP-dependent transferases"/>
    <property type="match status" value="1"/>
</dbReference>
<dbReference type="FunFam" id="3.40.640.10:FF:000046">
    <property type="entry name" value="Cystathionine gamma-lyase"/>
    <property type="match status" value="1"/>
</dbReference>
<dbReference type="GO" id="GO:0030170">
    <property type="term" value="F:pyridoxal phosphate binding"/>
    <property type="evidence" value="ECO:0007669"/>
    <property type="project" value="InterPro"/>
</dbReference>
<dbReference type="Proteomes" id="UP000007797">
    <property type="component" value="Unassembled WGS sequence"/>
</dbReference>
<keyword evidence="5" id="KW-0456">Lyase</keyword>
<organism evidence="9 10">
    <name type="scientific">Cavenderia fasciculata</name>
    <name type="common">Slime mold</name>
    <name type="synonym">Dictyostelium fasciculatum</name>
    <dbReference type="NCBI Taxonomy" id="261658"/>
    <lineage>
        <taxon>Eukaryota</taxon>
        <taxon>Amoebozoa</taxon>
        <taxon>Evosea</taxon>
        <taxon>Eumycetozoa</taxon>
        <taxon>Dictyostelia</taxon>
        <taxon>Acytosteliales</taxon>
        <taxon>Cavenderiaceae</taxon>
        <taxon>Cavenderia</taxon>
    </lineage>
</organism>